<proteinExistence type="inferred from homology"/>
<keyword evidence="7" id="KW-0508">mRNA splicing</keyword>
<dbReference type="InterPro" id="IPR010920">
    <property type="entry name" value="LSM_dom_sf"/>
</dbReference>
<evidence type="ECO:0000256" key="1">
    <source>
        <dbReference type="ARBA" id="ARBA00004123"/>
    </source>
</evidence>
<organism evidence="13">
    <name type="scientific">Wuchereria bancrofti</name>
    <dbReference type="NCBI Taxonomy" id="6293"/>
    <lineage>
        <taxon>Eukaryota</taxon>
        <taxon>Metazoa</taxon>
        <taxon>Ecdysozoa</taxon>
        <taxon>Nematoda</taxon>
        <taxon>Chromadorea</taxon>
        <taxon>Rhabditida</taxon>
        <taxon>Spirurina</taxon>
        <taxon>Spiruromorpha</taxon>
        <taxon>Filarioidea</taxon>
        <taxon>Onchocercidae</taxon>
        <taxon>Wuchereria</taxon>
    </lineage>
</organism>
<feature type="domain" description="Sm" evidence="12">
    <location>
        <begin position="55"/>
        <end position="127"/>
    </location>
</feature>
<keyword evidence="4" id="KW-0963">Cytoplasm</keyword>
<evidence type="ECO:0000259" key="12">
    <source>
        <dbReference type="SMART" id="SM00651"/>
    </source>
</evidence>
<keyword evidence="6" id="KW-0694">RNA-binding</keyword>
<evidence type="ECO:0000256" key="4">
    <source>
        <dbReference type="ARBA" id="ARBA00022490"/>
    </source>
</evidence>
<dbReference type="GO" id="GO:0000398">
    <property type="term" value="P:mRNA splicing, via spliceosome"/>
    <property type="evidence" value="ECO:0007669"/>
    <property type="project" value="TreeGrafter"/>
</dbReference>
<reference evidence="13" key="1">
    <citation type="submission" date="2016-11" db="UniProtKB">
        <authorList>
            <consortium name="WormBaseParasite"/>
        </authorList>
    </citation>
    <scope>IDENTIFICATION</scope>
    <source>
        <strain evidence="13">pt0022</strain>
    </source>
</reference>
<evidence type="ECO:0000256" key="2">
    <source>
        <dbReference type="ARBA" id="ARBA00004496"/>
    </source>
</evidence>
<evidence type="ECO:0000256" key="8">
    <source>
        <dbReference type="ARBA" id="ARBA00023242"/>
    </source>
</evidence>
<evidence type="ECO:0000256" key="6">
    <source>
        <dbReference type="ARBA" id="ARBA00022884"/>
    </source>
</evidence>
<dbReference type="GO" id="GO:0071013">
    <property type="term" value="C:catalytic step 2 spliceosome"/>
    <property type="evidence" value="ECO:0007669"/>
    <property type="project" value="TreeGrafter"/>
</dbReference>
<dbReference type="CDD" id="cd01717">
    <property type="entry name" value="Sm_B"/>
    <property type="match status" value="1"/>
</dbReference>
<dbReference type="STRING" id="6293.A0A1I8EJW8"/>
<feature type="compositionally biased region" description="Low complexity" evidence="11">
    <location>
        <begin position="150"/>
        <end position="161"/>
    </location>
</feature>
<dbReference type="WBParaSite" id="maker-PairedContig_235-snap-gene-0.27-mRNA-1">
    <property type="protein sequence ID" value="maker-PairedContig_235-snap-gene-0.27-mRNA-1"/>
    <property type="gene ID" value="maker-PairedContig_235-snap-gene-0.27"/>
</dbReference>
<dbReference type="GO" id="GO:0005685">
    <property type="term" value="C:U1 snRNP"/>
    <property type="evidence" value="ECO:0007669"/>
    <property type="project" value="TreeGrafter"/>
</dbReference>
<evidence type="ECO:0000256" key="11">
    <source>
        <dbReference type="SAM" id="MobiDB-lite"/>
    </source>
</evidence>
<dbReference type="GO" id="GO:0005737">
    <property type="term" value="C:cytoplasm"/>
    <property type="evidence" value="ECO:0007669"/>
    <property type="project" value="UniProtKB-SubCell"/>
</dbReference>
<accession>A0A1I8EJW8</accession>
<evidence type="ECO:0000256" key="9">
    <source>
        <dbReference type="ARBA" id="ARBA00023274"/>
    </source>
</evidence>
<comment type="similarity">
    <text evidence="3">Belongs to the snRNP SmB/SmN family.</text>
</comment>
<comment type="subcellular location">
    <subcellularLocation>
        <location evidence="2">Cytoplasm</location>
    </subcellularLocation>
    <subcellularLocation>
        <location evidence="1">Nucleus</location>
    </subcellularLocation>
</comment>
<dbReference type="PANTHER" id="PTHR10701:SF0">
    <property type="entry name" value="SMALL NUCLEAR RIBONUCLEOPROTEIN-ASSOCIATED PROTEIN B"/>
    <property type="match status" value="1"/>
</dbReference>
<dbReference type="GO" id="GO:0005682">
    <property type="term" value="C:U5 snRNP"/>
    <property type="evidence" value="ECO:0007669"/>
    <property type="project" value="TreeGrafter"/>
</dbReference>
<dbReference type="SUPFAM" id="SSF50182">
    <property type="entry name" value="Sm-like ribonucleoproteins"/>
    <property type="match status" value="1"/>
</dbReference>
<dbReference type="SMART" id="SM00651">
    <property type="entry name" value="Sm"/>
    <property type="match status" value="1"/>
</dbReference>
<keyword evidence="5" id="KW-0507">mRNA processing</keyword>
<dbReference type="GO" id="GO:0005687">
    <property type="term" value="C:U4 snRNP"/>
    <property type="evidence" value="ECO:0007669"/>
    <property type="project" value="TreeGrafter"/>
</dbReference>
<dbReference type="AlphaFoldDB" id="A0A1I8EJW8"/>
<evidence type="ECO:0000256" key="10">
    <source>
        <dbReference type="ARBA" id="ARBA00041355"/>
    </source>
</evidence>
<dbReference type="GO" id="GO:0005686">
    <property type="term" value="C:U2 snRNP"/>
    <property type="evidence" value="ECO:0007669"/>
    <property type="project" value="TreeGrafter"/>
</dbReference>
<dbReference type="InterPro" id="IPR050914">
    <property type="entry name" value="snRNP_SmB/NAA38-like"/>
</dbReference>
<dbReference type="PANTHER" id="PTHR10701">
    <property type="entry name" value="SMALL NUCLEAR RIBONUCLEOPROTEIN-ASSOCIATED PROTEIN B AND N"/>
    <property type="match status" value="1"/>
</dbReference>
<sequence length="212" mass="23063">MDQRNSFATISKNNKMMSHLNRKMKVVLLDSRTFVGYFKGILNSSSANLKIFNKVASNHVLHSTIYNILKQHIAYQTFDKHMNILLCDCEELRRIKPKPGKKITEGEEKRTLGLVLLRGEHIVSMTVQSNEQDEDSKQQGKAGNIGGPGAAKPAGRGMGPPMVGPPGPAPGLQGAVRGIGGPGMGMMQPQPMPGAPPFVVPQVFPPRGPMYH</sequence>
<keyword evidence="9" id="KW-0687">Ribonucleoprotein</keyword>
<protein>
    <recommendedName>
        <fullName evidence="10">Sm protein B</fullName>
    </recommendedName>
</protein>
<evidence type="ECO:0000256" key="3">
    <source>
        <dbReference type="ARBA" id="ARBA00009123"/>
    </source>
</evidence>
<keyword evidence="8" id="KW-0539">Nucleus</keyword>
<feature type="region of interest" description="Disordered" evidence="11">
    <location>
        <begin position="127"/>
        <end position="188"/>
    </location>
</feature>
<evidence type="ECO:0000256" key="5">
    <source>
        <dbReference type="ARBA" id="ARBA00022664"/>
    </source>
</evidence>
<dbReference type="InterPro" id="IPR001163">
    <property type="entry name" value="Sm_dom_euk/arc"/>
</dbReference>
<dbReference type="GO" id="GO:0070990">
    <property type="term" value="F:snRNP binding"/>
    <property type="evidence" value="ECO:0007669"/>
    <property type="project" value="TreeGrafter"/>
</dbReference>
<dbReference type="Pfam" id="PF01423">
    <property type="entry name" value="LSM"/>
    <property type="match status" value="1"/>
</dbReference>
<evidence type="ECO:0000313" key="13">
    <source>
        <dbReference type="WBParaSite" id="maker-PairedContig_235-snap-gene-0.27-mRNA-1"/>
    </source>
</evidence>
<dbReference type="Gene3D" id="2.30.30.100">
    <property type="match status" value="1"/>
</dbReference>
<evidence type="ECO:0000256" key="7">
    <source>
        <dbReference type="ARBA" id="ARBA00023187"/>
    </source>
</evidence>
<dbReference type="GO" id="GO:0046540">
    <property type="term" value="C:U4/U6 x U5 tri-snRNP complex"/>
    <property type="evidence" value="ECO:0007669"/>
    <property type="project" value="TreeGrafter"/>
</dbReference>
<dbReference type="GO" id="GO:0003723">
    <property type="term" value="F:RNA binding"/>
    <property type="evidence" value="ECO:0007669"/>
    <property type="project" value="UniProtKB-KW"/>
</dbReference>
<dbReference type="GO" id="GO:0071004">
    <property type="term" value="C:U2-type prespliceosome"/>
    <property type="evidence" value="ECO:0007669"/>
    <property type="project" value="TreeGrafter"/>
</dbReference>
<name>A0A1I8EJW8_WUCBA</name>